<evidence type="ECO:0000256" key="1">
    <source>
        <dbReference type="SAM" id="Phobius"/>
    </source>
</evidence>
<proteinExistence type="predicted"/>
<feature type="domain" description="YdbS-like PH" evidence="2">
    <location>
        <begin position="413"/>
        <end position="471"/>
    </location>
</feature>
<evidence type="ECO:0000313" key="4">
    <source>
        <dbReference type="Proteomes" id="UP000431264"/>
    </source>
</evidence>
<keyword evidence="1" id="KW-0472">Membrane</keyword>
<feature type="transmembrane region" description="Helical" evidence="1">
    <location>
        <begin position="237"/>
        <end position="259"/>
    </location>
</feature>
<feature type="transmembrane region" description="Helical" evidence="1">
    <location>
        <begin position="391"/>
        <end position="411"/>
    </location>
</feature>
<feature type="domain" description="YdbS-like PH" evidence="2">
    <location>
        <begin position="261"/>
        <end position="344"/>
    </location>
</feature>
<sequence>MKQRNFDFSKPQRQSLIGVVVLFVNTLQKSVRALWPIILVYLFRNKTTTSLLEIYSGIFGIVFCIVLIAFLRYWFFQFYIDYSQNEFVIESGIFNKTKTTIPFHKIQKVTIDQSLIQRIFKVYKLELDTAGSDKKEASIKAISEEMALELKSSLVQNDPKKTFVEENQYQEVGSPKSLISISIASLLKIGITANYLASFAYLILVFSTISENLKQIGREDVIENNMSQLEKLPISSLFFGFLFFIITAVLVINLVLTLVKYFNFNIRKDGKSFVLNYGLLNVKNTIISPEKVQIVKWTQNFFQKKLNVNTIEIFQASSEMKRASAKDKTKIPGCNLNEKEKIIALLLDKIPSFDKVLYPNIRKLIVGIFFFVLLPVVLGFVINGIVQRFSLSTMIVILLLYVFFMGVILLFSYKNYRLFVSDDFIMKQSGAWDIDREIIEPYKIQAVKTHQFFWQKWTDIGSVVLYTAGGRISFSTTNYTAIKKEVNVWLYQVETSKRNWM</sequence>
<dbReference type="Proteomes" id="UP000431264">
    <property type="component" value="Unassembled WGS sequence"/>
</dbReference>
<organism evidence="3 4">
    <name type="scientific">Flavobacterium profundi</name>
    <dbReference type="NCBI Taxonomy" id="1774945"/>
    <lineage>
        <taxon>Bacteria</taxon>
        <taxon>Pseudomonadati</taxon>
        <taxon>Bacteroidota</taxon>
        <taxon>Flavobacteriia</taxon>
        <taxon>Flavobacteriales</taxon>
        <taxon>Flavobacteriaceae</taxon>
        <taxon>Flavobacterium</taxon>
    </lineage>
</organism>
<keyword evidence="1" id="KW-1133">Transmembrane helix</keyword>
<dbReference type="InterPro" id="IPR014529">
    <property type="entry name" value="UCP026631"/>
</dbReference>
<keyword evidence="1" id="KW-0812">Transmembrane</keyword>
<feature type="transmembrane region" description="Helical" evidence="1">
    <location>
        <begin position="186"/>
        <end position="209"/>
    </location>
</feature>
<dbReference type="RefSeq" id="WP_140998324.1">
    <property type="nucleotide sequence ID" value="NZ_VDCZ01000009.1"/>
</dbReference>
<feature type="transmembrane region" description="Helical" evidence="1">
    <location>
        <begin position="54"/>
        <end position="75"/>
    </location>
</feature>
<dbReference type="Pfam" id="PF03703">
    <property type="entry name" value="bPH_2"/>
    <property type="match status" value="3"/>
</dbReference>
<dbReference type="InterPro" id="IPR005182">
    <property type="entry name" value="YdbS-like_PH"/>
</dbReference>
<dbReference type="AlphaFoldDB" id="A0A6I4ISW0"/>
<dbReference type="PANTHER" id="PTHR34473">
    <property type="entry name" value="UPF0699 TRANSMEMBRANE PROTEIN YDBS"/>
    <property type="match status" value="1"/>
</dbReference>
<feature type="transmembrane region" description="Helical" evidence="1">
    <location>
        <begin position="364"/>
        <end position="385"/>
    </location>
</feature>
<dbReference type="PANTHER" id="PTHR34473:SF2">
    <property type="entry name" value="UPF0699 TRANSMEMBRANE PROTEIN YDBT"/>
    <property type="match status" value="1"/>
</dbReference>
<dbReference type="EMBL" id="WQLW01000009">
    <property type="protein sequence ID" value="MVO09954.1"/>
    <property type="molecule type" value="Genomic_DNA"/>
</dbReference>
<feature type="transmembrane region" description="Helical" evidence="1">
    <location>
        <begin position="16"/>
        <end position="42"/>
    </location>
</feature>
<dbReference type="OrthoDB" id="1049931at2"/>
<comment type="caution">
    <text evidence="3">The sequence shown here is derived from an EMBL/GenBank/DDBJ whole genome shotgun (WGS) entry which is preliminary data.</text>
</comment>
<protein>
    <submittedName>
        <fullName evidence="3">PH domain-containing protein</fullName>
    </submittedName>
</protein>
<accession>A0A6I4ISW0</accession>
<dbReference type="PIRSF" id="PIRSF026631">
    <property type="entry name" value="UCP026631"/>
    <property type="match status" value="1"/>
</dbReference>
<evidence type="ECO:0000259" key="2">
    <source>
        <dbReference type="Pfam" id="PF03703"/>
    </source>
</evidence>
<gene>
    <name evidence="3" type="ORF">GOQ30_12355</name>
</gene>
<name>A0A6I4ISW0_9FLAO</name>
<keyword evidence="4" id="KW-1185">Reference proteome</keyword>
<evidence type="ECO:0000313" key="3">
    <source>
        <dbReference type="EMBL" id="MVO09954.1"/>
    </source>
</evidence>
<reference evidence="4" key="1">
    <citation type="submission" date="2019-05" db="EMBL/GenBank/DDBJ databases">
        <title>Flavobacterium profundi sp. nov., isolated from a deep-sea seamount.</title>
        <authorList>
            <person name="Zhang D.-C."/>
        </authorList>
    </citation>
    <scope>NUCLEOTIDE SEQUENCE [LARGE SCALE GENOMIC DNA]</scope>
    <source>
        <strain evidence="4">TP390</strain>
    </source>
</reference>
<feature type="domain" description="YdbS-like PH" evidence="2">
    <location>
        <begin position="83"/>
        <end position="152"/>
    </location>
</feature>